<evidence type="ECO:0000259" key="1">
    <source>
        <dbReference type="SMART" id="SM00829"/>
    </source>
</evidence>
<comment type="caution">
    <text evidence="2">The sequence shown here is derived from an EMBL/GenBank/DDBJ whole genome shotgun (WGS) entry which is preliminary data.</text>
</comment>
<dbReference type="InterPro" id="IPR013154">
    <property type="entry name" value="ADH-like_N"/>
</dbReference>
<organism evidence="2 3">
    <name type="scientific">Pararhodobacter aggregans</name>
    <dbReference type="NCBI Taxonomy" id="404875"/>
    <lineage>
        <taxon>Bacteria</taxon>
        <taxon>Pseudomonadati</taxon>
        <taxon>Pseudomonadota</taxon>
        <taxon>Alphaproteobacteria</taxon>
        <taxon>Rhodobacterales</taxon>
        <taxon>Paracoccaceae</taxon>
        <taxon>Pararhodobacter</taxon>
    </lineage>
</organism>
<dbReference type="InterPro" id="IPR036291">
    <property type="entry name" value="NAD(P)-bd_dom_sf"/>
</dbReference>
<sequence>MRAIHVTEFRNINDIALSDLPEPAIGPDQALVRVHAAGVGFVDGLKVQGLYQTRDPLPFIPGSEFAGVIERLGDNVQGFTVGERVMGLVWNGSMAEKAVIPARSMERIPEGVDFSAAAAASANYVTVTYALTELGKVRKGETVLVLGASGGIGCAAIQLAALLGARVIGAASSAEKCAFAREAGAQEVVNYGDPDWREQLKALTGKRGVDVIVDPIGGEIGLLAFRHMAWGGRFLVVGFASGQIPALPFNLPLLKGATLIGVDAAQLRLHAPELRAKAVAQVMAWLQSGALRPIVGGEYPLARFKEAFNALDGRAARGKIILRLDDLG</sequence>
<reference evidence="2 3" key="1">
    <citation type="journal article" date="2011" name="Syst. Appl. Microbiol.">
        <title>Defluviimonas denitrificans gen. nov., sp. nov., and Pararhodobacter aggregans gen. nov., sp. nov., non-phototrophic Rhodobacteraceae from the biofilter of a marine aquaculture.</title>
        <authorList>
            <person name="Foesel B.U."/>
            <person name="Drake H.L."/>
            <person name="Schramm A."/>
        </authorList>
    </citation>
    <scope>NUCLEOTIDE SEQUENCE [LARGE SCALE GENOMIC DNA]</scope>
    <source>
        <strain evidence="2 3">D1-19</strain>
    </source>
</reference>
<dbReference type="Proteomes" id="UP000244810">
    <property type="component" value="Unassembled WGS sequence"/>
</dbReference>
<dbReference type="SMART" id="SM00829">
    <property type="entry name" value="PKS_ER"/>
    <property type="match status" value="1"/>
</dbReference>
<dbReference type="InterPro" id="IPR013149">
    <property type="entry name" value="ADH-like_C"/>
</dbReference>
<dbReference type="Gene3D" id="3.40.50.720">
    <property type="entry name" value="NAD(P)-binding Rossmann-like Domain"/>
    <property type="match status" value="1"/>
</dbReference>
<proteinExistence type="predicted"/>
<evidence type="ECO:0000313" key="2">
    <source>
        <dbReference type="EMBL" id="PVE48231.1"/>
    </source>
</evidence>
<dbReference type="GO" id="GO:0016491">
    <property type="term" value="F:oxidoreductase activity"/>
    <property type="evidence" value="ECO:0007669"/>
    <property type="project" value="InterPro"/>
</dbReference>
<dbReference type="InterPro" id="IPR051397">
    <property type="entry name" value="Zn-ADH-like_protein"/>
</dbReference>
<dbReference type="CDD" id="cd08241">
    <property type="entry name" value="QOR1"/>
    <property type="match status" value="1"/>
</dbReference>
<keyword evidence="3" id="KW-1185">Reference proteome</keyword>
<dbReference type="RefSeq" id="WP_107751604.1">
    <property type="nucleotide sequence ID" value="NZ_QBKF01000004.1"/>
</dbReference>
<name>A0A2T7UUG5_9RHOB</name>
<gene>
    <name evidence="2" type="ORF">DDE23_08905</name>
</gene>
<accession>A0A2T7UUG5</accession>
<dbReference type="InterPro" id="IPR020843">
    <property type="entry name" value="ER"/>
</dbReference>
<dbReference type="Gene3D" id="3.90.180.10">
    <property type="entry name" value="Medium-chain alcohol dehydrogenases, catalytic domain"/>
    <property type="match status" value="1"/>
</dbReference>
<dbReference type="OrthoDB" id="4190732at2"/>
<evidence type="ECO:0000313" key="3">
    <source>
        <dbReference type="Proteomes" id="UP000244810"/>
    </source>
</evidence>
<dbReference type="PANTHER" id="PTHR43677:SF4">
    <property type="entry name" value="QUINONE OXIDOREDUCTASE-LIKE PROTEIN 2"/>
    <property type="match status" value="1"/>
</dbReference>
<dbReference type="SUPFAM" id="SSF51735">
    <property type="entry name" value="NAD(P)-binding Rossmann-fold domains"/>
    <property type="match status" value="1"/>
</dbReference>
<feature type="domain" description="Enoyl reductase (ER)" evidence="1">
    <location>
        <begin position="10"/>
        <end position="322"/>
    </location>
</feature>
<dbReference type="PANTHER" id="PTHR43677">
    <property type="entry name" value="SHORT-CHAIN DEHYDROGENASE/REDUCTASE"/>
    <property type="match status" value="1"/>
</dbReference>
<dbReference type="Pfam" id="PF00107">
    <property type="entry name" value="ADH_zinc_N"/>
    <property type="match status" value="1"/>
</dbReference>
<dbReference type="SUPFAM" id="SSF50129">
    <property type="entry name" value="GroES-like"/>
    <property type="match status" value="1"/>
</dbReference>
<protein>
    <submittedName>
        <fullName evidence="2">Quinone oxidoreductase</fullName>
    </submittedName>
</protein>
<dbReference type="Pfam" id="PF08240">
    <property type="entry name" value="ADH_N"/>
    <property type="match status" value="1"/>
</dbReference>
<dbReference type="EMBL" id="QDDR01000003">
    <property type="protein sequence ID" value="PVE48231.1"/>
    <property type="molecule type" value="Genomic_DNA"/>
</dbReference>
<dbReference type="AlphaFoldDB" id="A0A2T7UUG5"/>
<dbReference type="InterPro" id="IPR011032">
    <property type="entry name" value="GroES-like_sf"/>
</dbReference>